<dbReference type="InterPro" id="IPR016071">
    <property type="entry name" value="Staphylococal_nuclease_OB-fold"/>
</dbReference>
<feature type="domain" description="TNase-like" evidence="4">
    <location>
        <begin position="1327"/>
        <end position="1484"/>
    </location>
</feature>
<dbReference type="Pfam" id="PF00565">
    <property type="entry name" value="SNase"/>
    <property type="match status" value="7"/>
</dbReference>
<dbReference type="PROSITE" id="PS50830">
    <property type="entry name" value="TNASE_3"/>
    <property type="match status" value="6"/>
</dbReference>
<organism evidence="5 6">
    <name type="scientific">Penstemon davidsonii</name>
    <dbReference type="NCBI Taxonomy" id="160366"/>
    <lineage>
        <taxon>Eukaryota</taxon>
        <taxon>Viridiplantae</taxon>
        <taxon>Streptophyta</taxon>
        <taxon>Embryophyta</taxon>
        <taxon>Tracheophyta</taxon>
        <taxon>Spermatophyta</taxon>
        <taxon>Magnoliopsida</taxon>
        <taxon>eudicotyledons</taxon>
        <taxon>Gunneridae</taxon>
        <taxon>Pentapetalae</taxon>
        <taxon>asterids</taxon>
        <taxon>lamiids</taxon>
        <taxon>Lamiales</taxon>
        <taxon>Plantaginaceae</taxon>
        <taxon>Cheloneae</taxon>
        <taxon>Penstemon</taxon>
    </lineage>
</organism>
<feature type="domain" description="TNase-like" evidence="4">
    <location>
        <begin position="1138"/>
        <end position="1313"/>
    </location>
</feature>
<dbReference type="SMART" id="SM00318">
    <property type="entry name" value="SNc"/>
    <property type="match status" value="7"/>
</dbReference>
<evidence type="ECO:0000259" key="4">
    <source>
        <dbReference type="PROSITE" id="PS50830"/>
    </source>
</evidence>
<evidence type="ECO:0000259" key="3">
    <source>
        <dbReference type="PROSITE" id="PS50304"/>
    </source>
</evidence>
<dbReference type="SUPFAM" id="SSF63748">
    <property type="entry name" value="Tudor/PWWP/MBT"/>
    <property type="match status" value="1"/>
</dbReference>
<dbReference type="PANTHER" id="PTHR12302:SF2">
    <property type="entry name" value="STAPHYLOCOCCAL NUCLEASE DOMAIN-CONTAINING PROTEIN 1"/>
    <property type="match status" value="1"/>
</dbReference>
<dbReference type="Gene3D" id="3.90.1300.10">
    <property type="entry name" value="Amidase signature (AS) domain"/>
    <property type="match status" value="1"/>
</dbReference>
<dbReference type="PANTHER" id="PTHR12302">
    <property type="entry name" value="EBNA2 BINDING PROTEIN P100"/>
    <property type="match status" value="1"/>
</dbReference>
<dbReference type="Gene3D" id="2.30.30.140">
    <property type="match status" value="1"/>
</dbReference>
<feature type="compositionally biased region" description="Polar residues" evidence="2">
    <location>
        <begin position="882"/>
        <end position="893"/>
    </location>
</feature>
<feature type="domain" description="TNase-like" evidence="4">
    <location>
        <begin position="715"/>
        <end position="874"/>
    </location>
</feature>
<dbReference type="Pfam" id="PF01425">
    <property type="entry name" value="Amidase"/>
    <property type="match status" value="1"/>
</dbReference>
<dbReference type="EMBL" id="JAYDYQ010002533">
    <property type="protein sequence ID" value="KAK4486224.1"/>
    <property type="molecule type" value="Genomic_DNA"/>
</dbReference>
<evidence type="ECO:0000256" key="1">
    <source>
        <dbReference type="SAM" id="Coils"/>
    </source>
</evidence>
<dbReference type="InterPro" id="IPR035437">
    <property type="entry name" value="SNase_OB-fold_sf"/>
</dbReference>
<dbReference type="Pfam" id="PF00567">
    <property type="entry name" value="TUDOR"/>
    <property type="match status" value="1"/>
</dbReference>
<feature type="domain" description="Tudor" evidence="3">
    <location>
        <begin position="1663"/>
        <end position="1731"/>
    </location>
</feature>
<feature type="coiled-coil region" evidence="1">
    <location>
        <begin position="1818"/>
        <end position="1852"/>
    </location>
</feature>
<dbReference type="InterPro" id="IPR036928">
    <property type="entry name" value="AS_sf"/>
</dbReference>
<dbReference type="InterPro" id="IPR002999">
    <property type="entry name" value="Tudor"/>
</dbReference>
<feature type="region of interest" description="Disordered" evidence="2">
    <location>
        <begin position="882"/>
        <end position="943"/>
    </location>
</feature>
<dbReference type="SUPFAM" id="SSF75304">
    <property type="entry name" value="Amidase signature (AS) enzymes"/>
    <property type="match status" value="1"/>
</dbReference>
<keyword evidence="6" id="KW-1185">Reference proteome</keyword>
<evidence type="ECO:0000256" key="2">
    <source>
        <dbReference type="SAM" id="MobiDB-lite"/>
    </source>
</evidence>
<feature type="region of interest" description="Disordered" evidence="2">
    <location>
        <begin position="511"/>
        <end position="532"/>
    </location>
</feature>
<name>A0ABR0DAZ2_9LAMI</name>
<evidence type="ECO:0000313" key="5">
    <source>
        <dbReference type="EMBL" id="KAK4486224.1"/>
    </source>
</evidence>
<dbReference type="SUPFAM" id="SSF50199">
    <property type="entry name" value="Staphylococcal nuclease"/>
    <property type="match status" value="7"/>
</dbReference>
<feature type="domain" description="TNase-like" evidence="4">
    <location>
        <begin position="1514"/>
        <end position="1641"/>
    </location>
</feature>
<comment type="caution">
    <text evidence="5">The sequence shown here is derived from an EMBL/GenBank/DDBJ whole genome shotgun (WGS) entry which is preliminary data.</text>
</comment>
<dbReference type="PROSITE" id="PS50304">
    <property type="entry name" value="TUDOR"/>
    <property type="match status" value="1"/>
</dbReference>
<feature type="domain" description="TNase-like" evidence="4">
    <location>
        <begin position="535"/>
        <end position="678"/>
    </location>
</feature>
<keyword evidence="1" id="KW-0175">Coiled coil</keyword>
<gene>
    <name evidence="5" type="ORF">RD792_008894</name>
</gene>
<accession>A0ABR0DAZ2</accession>
<dbReference type="Gene3D" id="2.40.50.90">
    <property type="match status" value="7"/>
</dbReference>
<proteinExistence type="predicted"/>
<feature type="domain" description="TNase-like" evidence="4">
    <location>
        <begin position="965"/>
        <end position="1103"/>
    </location>
</feature>
<sequence length="1874" mass="206277">MLDADFFSAAKMHEIEKGAKELNIPIIRSNRKLVASTNGGLENPSCLVFNSAWDHDHAPNASQRFSYPSISSVERPKSDEDIAFMSILELGQLIKSKQITSEELTRIFLKRLKRYGPVLESVVTITEELAYEQAKRADELLSQGIYLGPLHGIPYGLKDIIAVPHYKTTWGSKSFKDQILDIEAWVYKRLKSSGAVLLAKLVTGSLAYDDIWFGGRTRNPWNIEEYTTGSSAGPAACTSAGMVPFSIGSETAGSITYPAARCGVTALRPTFGSVGRTGVLSLSESLDKLGPFCRSAADCAVVLDAIRGRDPDDLSSRNIPLSDPFTVDITKLNVGYLEDADIDVVEKLRSKGVNMVPFKLNYSVDSAQGIVNFTMDVDMLAHFDEWQRSGQDDDYEAQDQWPLELRRARVVPAVDYIQAQRARGKLIREVRDNFKVDAFIGNATEWELVCVGNLVGMPVIVVPTGFKKIPDAPSDNTRRKTTVTTGIYAPPEHDHIALALAMAYQSVTDHHKQRPPIDDLGSEDSIPNPPKCIVPPRQGIVKGVPSGDTLIIMGISKTVSRIPNEKTIILSSIMAPKLASNGCGIDEPFAWGSTVYLRNLCLGKEVRFRVDYSTVPSIGREFGSVFIENKNVALDVVAAGWAKVVESEQHKGEENPLLLEMLNLEEQAKEQCLGLWSTEPGASEASIRKLPPSSANSSTSLDAKITLLAKNNKGSVLEAIVDSVPNANTLGVYLLPQFHYVQVFLAGTQAPGDESHVIGTDVPLTLAQIVSGSSKSTVNVRPDLFGIEAKHFTETRVLHRDIRIVLEGVDDKRGNLIGLVRYGDGESVKDLALELIQNGLAKYVECSLLDDDVKCKLKDAELEAKKARLRIWANYITPSTNSKPIHNTATKSKPINDHIAPTNSKAISPAATKSKPINGHTDQSDSEPNNGHIDPAATNSKPIQLHQSTTIDVAVDMASKVGAPKWLNGIVKGVPSGDSLVIMKKTKSGIPPERTITLSSIMAPKLASNRGGVDEPFAWNSTLYLRKLCLGKEVVFKVDDTAPTIRREFGTVFIGDKNVAVLVVAAAKVKEQGQHKRETNPFIPELLSLEEQAKEQCVGRWSKEPGASEASIRNLPPSSIRDPSSFDALALLEKYKSTPLKAVVDMVTGGSTLRVYLLPEFQYVQVLVAGVQAPGSGRNHVHARFIGIDTASNGQNEASAPLTTAQRVASSSASMFGFHSDPYGLEAKHCTETRVLHREVRIVLEGVDKRGSLIGSVYYADGESTKDLALELVENGLAKYVEWSASLLEDDVKRKLKNAELEAKKARLRMWTNFVPPVTNSKAIHDQNFTGKVIEVVSGDCIIVADDTAERRVNLSSIRCPKMGNPRRNQNPEPYACDAKELLRTHLIGNKVNVFMEYSRKIGSSNAVMDFGSIFLVNQSKDGDVPAPKEGSQQDKTNIAELLVARGYATVVMHQDFEERSNYYDALLSAESHAISKKKGIHSTKEPPIRHVTDLVTTSAKKANDFLPFLQRNGRMSGVVEYLYSGHRYKIDIPKETCSVAFSLSGVRCPGRDEPYSNEAVAFMRRIIMQRDVEIEVETADRTWTFLGTLWESKTNVAISLLEAGLAKLHTSFGVDRIPDAHLLVNAEQSAKQKKLKIWENYVEREEVSNGTVVEKRQRKKEELKVVVTEVLGGAQFSEDNSWNRAMIVNAPRGAVESANDKYEIFYVDYGTQETVPYSQLRPLDPCISSGPGLAQLCSLAYVKVPNLKEDYGKEAATRLSEHLSTLKEFKAVIEEKDSSGGKVKGQGTGTMFMVTLIDSEAKEDDISVNACMLKEGLARVEKRRRKEAEDRQRVLEELEEYELEAREERLGMWEYGDIASDDEEKAHPTRKKS</sequence>
<dbReference type="Proteomes" id="UP001291926">
    <property type="component" value="Unassembled WGS sequence"/>
</dbReference>
<dbReference type="SMART" id="SM00333">
    <property type="entry name" value="TUDOR"/>
    <property type="match status" value="1"/>
</dbReference>
<dbReference type="InterPro" id="IPR023631">
    <property type="entry name" value="Amidase_dom"/>
</dbReference>
<reference evidence="5 6" key="1">
    <citation type="journal article" date="2023" name="bioRxiv">
        <title>Genome report: Whole genome sequence and annotation of Penstemon davidsonii.</title>
        <authorList>
            <person name="Ostevik K.L."/>
            <person name="Alabady M."/>
            <person name="Zhang M."/>
            <person name="Rausher M.D."/>
        </authorList>
    </citation>
    <scope>NUCLEOTIDE SEQUENCE [LARGE SCALE GENOMIC DNA]</scope>
    <source>
        <strain evidence="5">DNT005</strain>
        <tissue evidence="5">Whole leaf</tissue>
    </source>
</reference>
<protein>
    <submittedName>
        <fullName evidence="5">Uncharacterized protein</fullName>
    </submittedName>
</protein>
<evidence type="ECO:0000313" key="6">
    <source>
        <dbReference type="Proteomes" id="UP001291926"/>
    </source>
</evidence>